<feature type="domain" description="AMP-binding enzyme C-terminal" evidence="4">
    <location>
        <begin position="465"/>
        <end position="541"/>
    </location>
</feature>
<dbReference type="eggNOG" id="COG0318">
    <property type="taxonomic scope" value="Bacteria"/>
</dbReference>
<dbReference type="PROSITE" id="PS00455">
    <property type="entry name" value="AMP_BINDING"/>
    <property type="match status" value="1"/>
</dbReference>
<accession>W8X2I3</accession>
<proteinExistence type="inferred from homology"/>
<evidence type="ECO:0000313" key="6">
    <source>
        <dbReference type="Proteomes" id="UP000019805"/>
    </source>
</evidence>
<reference evidence="5 6" key="1">
    <citation type="journal article" date="2014" name="BMC Microbiol.">
        <title>The oxygen-independent metabolism of cyclic monoterpenes in Castellaniella defragrans 65Phen.</title>
        <authorList>
            <person name="Petasch J."/>
            <person name="Disch E.M."/>
            <person name="Markert S."/>
            <person name="Becher D."/>
            <person name="Schweder T."/>
            <person name="Huttel B."/>
            <person name="Reinhardt R."/>
            <person name="Harder J."/>
        </authorList>
    </citation>
    <scope>NUCLEOTIDE SEQUENCE [LARGE SCALE GENOMIC DNA]</scope>
    <source>
        <strain evidence="5">65Phen</strain>
    </source>
</reference>
<gene>
    <name evidence="5" type="ORF">BN940_05616</name>
</gene>
<dbReference type="AlphaFoldDB" id="W8X2I3"/>
<evidence type="ECO:0000259" key="3">
    <source>
        <dbReference type="Pfam" id="PF00501"/>
    </source>
</evidence>
<dbReference type="Pfam" id="PF00501">
    <property type="entry name" value="AMP-binding"/>
    <property type="match status" value="1"/>
</dbReference>
<dbReference type="KEGG" id="cdn:BN940_05616"/>
<dbReference type="EMBL" id="HG916765">
    <property type="protein sequence ID" value="CDM23592.1"/>
    <property type="molecule type" value="Genomic_DNA"/>
</dbReference>
<organism evidence="5 6">
    <name type="scientific">Castellaniella defragrans (strain DSM 12143 / CCUG 39792 / 65Phen)</name>
    <name type="common">Alcaligenes defragrans</name>
    <dbReference type="NCBI Taxonomy" id="1437824"/>
    <lineage>
        <taxon>Bacteria</taxon>
        <taxon>Pseudomonadati</taxon>
        <taxon>Pseudomonadota</taxon>
        <taxon>Betaproteobacteria</taxon>
        <taxon>Burkholderiales</taxon>
        <taxon>Alcaligenaceae</taxon>
        <taxon>Castellaniella</taxon>
    </lineage>
</organism>
<dbReference type="Gene3D" id="3.30.300.30">
    <property type="match status" value="1"/>
</dbReference>
<dbReference type="InterPro" id="IPR000873">
    <property type="entry name" value="AMP-dep_synth/lig_dom"/>
</dbReference>
<comment type="similarity">
    <text evidence="1">Belongs to the ATP-dependent AMP-binding enzyme family.</text>
</comment>
<dbReference type="InterPro" id="IPR020845">
    <property type="entry name" value="AMP-binding_CS"/>
</dbReference>
<feature type="domain" description="AMP-dependent synthetase/ligase" evidence="3">
    <location>
        <begin position="32"/>
        <end position="413"/>
    </location>
</feature>
<evidence type="ECO:0000256" key="1">
    <source>
        <dbReference type="ARBA" id="ARBA00006432"/>
    </source>
</evidence>
<dbReference type="PANTHER" id="PTHR43201">
    <property type="entry name" value="ACYL-COA SYNTHETASE"/>
    <property type="match status" value="1"/>
</dbReference>
<keyword evidence="2 5" id="KW-0436">Ligase</keyword>
<dbReference type="STRING" id="1437824.BN940_05616"/>
<evidence type="ECO:0000259" key="4">
    <source>
        <dbReference type="Pfam" id="PF13193"/>
    </source>
</evidence>
<evidence type="ECO:0000313" key="5">
    <source>
        <dbReference type="EMBL" id="CDM23592.1"/>
    </source>
</evidence>
<dbReference type="CDD" id="cd04433">
    <property type="entry name" value="AFD_class_I"/>
    <property type="match status" value="1"/>
</dbReference>
<name>W8X2I3_CASD6</name>
<dbReference type="GO" id="GO:0031956">
    <property type="term" value="F:medium-chain fatty acid-CoA ligase activity"/>
    <property type="evidence" value="ECO:0007669"/>
    <property type="project" value="TreeGrafter"/>
</dbReference>
<dbReference type="InterPro" id="IPR025110">
    <property type="entry name" value="AMP-bd_C"/>
</dbReference>
<dbReference type="InterPro" id="IPR045851">
    <property type="entry name" value="AMP-bd_C_sf"/>
</dbReference>
<dbReference type="EC" id="6.2.1.3" evidence="5"/>
<dbReference type="Gene3D" id="3.40.50.12780">
    <property type="entry name" value="N-terminal domain of ligase-like"/>
    <property type="match status" value="1"/>
</dbReference>
<dbReference type="PANTHER" id="PTHR43201:SF5">
    <property type="entry name" value="MEDIUM-CHAIN ACYL-COA LIGASE ACSF2, MITOCHONDRIAL"/>
    <property type="match status" value="1"/>
</dbReference>
<dbReference type="HOGENOM" id="CLU_000022_59_7_4"/>
<dbReference type="InterPro" id="IPR042099">
    <property type="entry name" value="ANL_N_sf"/>
</dbReference>
<evidence type="ECO:0000256" key="2">
    <source>
        <dbReference type="ARBA" id="ARBA00022598"/>
    </source>
</evidence>
<sequence length="561" mass="60245">MPERIVNRTEIHEFLKTLDFEGAGRLTLPDLLEKRVQATPEAVAVRSPAGSLRFDEWLDGARAVSARLRSSGAYRPGTPVLVWVDTADARQVVIAQHGVLDGGCIVAPLDDRLSVAEVRRFAQDVAASAVIASRGLLSSRKDEDLLEFIPEGLPPEGDPLDLLLFAAVDGAFRLVPSPGDGAAPAEGVRAQADDCALLAFTSGTTGRPKAAMITHGGCVQLAERMVNGVFPAPRGGRPVGPDDVIQSPVPAYLPTSIVNTLYAAVLAGCPLSYRGRRFDPEAEEREMALAGTTIYAGAPAHYAMMCQRPASDDSRGARVQVMTASGAPMTAALYRTMRERWPRAAVANWYALNETMVGQTLNFGPDMELDPTAIGRPVWPTELAVVDEAGRRCAPGESGEVLLRAPGQMVGYYLNEAETAKRIDADGWVHTEDIGFVGAEDGLLRLTGRKSDRINRGGFKFYPAEVEEVLLGHEGLADAAILAIPDPILGQDLVAMVVAAEGGQMLAEADIRAFCQDRLSRNKVPSRVYFVDRLPRSGFGKVVKKELIALWEAIESRGAGR</sequence>
<protein>
    <submittedName>
        <fullName evidence="5">Long-chain-fatty-acid--CoA ligase</fullName>
        <ecNumber evidence="5">6.2.1.3</ecNumber>
    </submittedName>
</protein>
<dbReference type="Proteomes" id="UP000019805">
    <property type="component" value="Chromosome"/>
</dbReference>
<dbReference type="Pfam" id="PF13193">
    <property type="entry name" value="AMP-binding_C"/>
    <property type="match status" value="1"/>
</dbReference>
<dbReference type="SUPFAM" id="SSF56801">
    <property type="entry name" value="Acetyl-CoA synthetase-like"/>
    <property type="match status" value="1"/>
</dbReference>
<keyword evidence="6" id="KW-1185">Reference proteome</keyword>
<dbReference type="GO" id="GO:0004467">
    <property type="term" value="F:long-chain fatty acid-CoA ligase activity"/>
    <property type="evidence" value="ECO:0007669"/>
    <property type="project" value="UniProtKB-EC"/>
</dbReference>